<comment type="similarity">
    <text evidence="1">Belongs to the LysR transcriptional regulatory family.</text>
</comment>
<dbReference type="SUPFAM" id="SSF53850">
    <property type="entry name" value="Periplasmic binding protein-like II"/>
    <property type="match status" value="1"/>
</dbReference>
<evidence type="ECO:0000256" key="4">
    <source>
        <dbReference type="ARBA" id="ARBA00023163"/>
    </source>
</evidence>
<dbReference type="InterPro" id="IPR005119">
    <property type="entry name" value="LysR_subst-bd"/>
</dbReference>
<dbReference type="EMBL" id="BSDE01000002">
    <property type="protein sequence ID" value="GLH72673.1"/>
    <property type="molecule type" value="Genomic_DNA"/>
</dbReference>
<name>A0ABQ5QE61_9BACT</name>
<dbReference type="InterPro" id="IPR036390">
    <property type="entry name" value="WH_DNA-bd_sf"/>
</dbReference>
<comment type="caution">
    <text evidence="6">The sequence shown here is derived from an EMBL/GenBank/DDBJ whole genome shotgun (WGS) entry which is preliminary data.</text>
</comment>
<dbReference type="Pfam" id="PF00126">
    <property type="entry name" value="HTH_1"/>
    <property type="match status" value="1"/>
</dbReference>
<reference evidence="6 7" key="1">
    <citation type="journal article" date="2023" name="Antonie Van Leeuwenhoek">
        <title>Mesoterricola silvestris gen. nov., sp. nov., Mesoterricola sediminis sp. nov., Geothrix oryzae sp. nov., Geothrix edaphica sp. nov., Geothrix rubra sp. nov., and Geothrix limicola sp. nov., six novel members of Acidobacteriota isolated from soils.</title>
        <authorList>
            <person name="Itoh H."/>
            <person name="Sugisawa Y."/>
            <person name="Mise K."/>
            <person name="Xu Z."/>
            <person name="Kuniyasu M."/>
            <person name="Ushijima N."/>
            <person name="Kawano K."/>
            <person name="Kobayashi E."/>
            <person name="Shiratori Y."/>
            <person name="Masuda Y."/>
            <person name="Senoo K."/>
        </authorList>
    </citation>
    <scope>NUCLEOTIDE SEQUENCE [LARGE SCALE GENOMIC DNA]</scope>
    <source>
        <strain evidence="6 7">Red804</strain>
    </source>
</reference>
<feature type="domain" description="HTH lysR-type" evidence="5">
    <location>
        <begin position="9"/>
        <end position="66"/>
    </location>
</feature>
<keyword evidence="2" id="KW-0805">Transcription regulation</keyword>
<evidence type="ECO:0000313" key="6">
    <source>
        <dbReference type="EMBL" id="GLH72673.1"/>
    </source>
</evidence>
<dbReference type="CDD" id="cd08422">
    <property type="entry name" value="PBP2_CrgA_like"/>
    <property type="match status" value="1"/>
</dbReference>
<evidence type="ECO:0000313" key="7">
    <source>
        <dbReference type="Proteomes" id="UP001165069"/>
    </source>
</evidence>
<proteinExistence type="inferred from homology"/>
<dbReference type="InterPro" id="IPR058163">
    <property type="entry name" value="LysR-type_TF_proteobact-type"/>
</dbReference>
<dbReference type="PROSITE" id="PS50931">
    <property type="entry name" value="HTH_LYSR"/>
    <property type="match status" value="1"/>
</dbReference>
<gene>
    <name evidence="6" type="ORF">GETHLI_11750</name>
</gene>
<dbReference type="InterPro" id="IPR036388">
    <property type="entry name" value="WH-like_DNA-bd_sf"/>
</dbReference>
<organism evidence="6 7">
    <name type="scientific">Geothrix limicola</name>
    <dbReference type="NCBI Taxonomy" id="2927978"/>
    <lineage>
        <taxon>Bacteria</taxon>
        <taxon>Pseudomonadati</taxon>
        <taxon>Acidobacteriota</taxon>
        <taxon>Holophagae</taxon>
        <taxon>Holophagales</taxon>
        <taxon>Holophagaceae</taxon>
        <taxon>Geothrix</taxon>
    </lineage>
</organism>
<sequence>MCSMNATQIDFQLLVVFAAVAEQNSFTKASRKLGIGKGTVSRSIAQLEGLLGFELLHRTTHKVALSTAGAALYERTREHLAELQRALVDLPERDEEPSGVLRMTAPQDFGTIVLPPIFAAFARRYPAVQLEVRLMGPHSGPVREGYDLAIRVATGPLKDSSLTVRRITRIPVGIYASPSYLARRGRPRDKVDERHSWVVHLATIRLLKTRPLPSHFVVDDFLFARELIREGVGLGLLPLFVAKDYVREGFIEEVSIPGRDRMEGEIVILYPSSGQVPKKVIAFANFVIDAFRSHSR</sequence>
<keyword evidence="3" id="KW-0238">DNA-binding</keyword>
<evidence type="ECO:0000256" key="2">
    <source>
        <dbReference type="ARBA" id="ARBA00023015"/>
    </source>
</evidence>
<dbReference type="PANTHER" id="PTHR30537">
    <property type="entry name" value="HTH-TYPE TRANSCRIPTIONAL REGULATOR"/>
    <property type="match status" value="1"/>
</dbReference>
<dbReference type="Gene3D" id="3.40.190.290">
    <property type="match status" value="1"/>
</dbReference>
<protein>
    <submittedName>
        <fullName evidence="6">LysR family transcriptional regulator</fullName>
    </submittedName>
</protein>
<dbReference type="Pfam" id="PF03466">
    <property type="entry name" value="LysR_substrate"/>
    <property type="match status" value="1"/>
</dbReference>
<accession>A0ABQ5QE61</accession>
<evidence type="ECO:0000259" key="5">
    <source>
        <dbReference type="PROSITE" id="PS50931"/>
    </source>
</evidence>
<dbReference type="PANTHER" id="PTHR30537:SF5">
    <property type="entry name" value="HTH-TYPE TRANSCRIPTIONAL ACTIVATOR TTDR-RELATED"/>
    <property type="match status" value="1"/>
</dbReference>
<dbReference type="Proteomes" id="UP001165069">
    <property type="component" value="Unassembled WGS sequence"/>
</dbReference>
<evidence type="ECO:0000256" key="3">
    <source>
        <dbReference type="ARBA" id="ARBA00023125"/>
    </source>
</evidence>
<keyword evidence="4" id="KW-0804">Transcription</keyword>
<dbReference type="SUPFAM" id="SSF46785">
    <property type="entry name" value="Winged helix' DNA-binding domain"/>
    <property type="match status" value="1"/>
</dbReference>
<dbReference type="Gene3D" id="1.10.10.10">
    <property type="entry name" value="Winged helix-like DNA-binding domain superfamily/Winged helix DNA-binding domain"/>
    <property type="match status" value="1"/>
</dbReference>
<evidence type="ECO:0000256" key="1">
    <source>
        <dbReference type="ARBA" id="ARBA00009437"/>
    </source>
</evidence>
<keyword evidence="7" id="KW-1185">Reference proteome</keyword>
<dbReference type="InterPro" id="IPR000847">
    <property type="entry name" value="LysR_HTH_N"/>
</dbReference>